<keyword evidence="2" id="KW-1185">Reference proteome</keyword>
<dbReference type="AlphaFoldDB" id="A0A853I6E6"/>
<gene>
    <name evidence="1" type="ORF">H0A36_03890</name>
</gene>
<proteinExistence type="predicted"/>
<protein>
    <submittedName>
        <fullName evidence="1">Uncharacterized protein</fullName>
    </submittedName>
</protein>
<dbReference type="Proteomes" id="UP000569732">
    <property type="component" value="Unassembled WGS sequence"/>
</dbReference>
<evidence type="ECO:0000313" key="2">
    <source>
        <dbReference type="Proteomes" id="UP000569732"/>
    </source>
</evidence>
<dbReference type="RefSeq" id="WP_180567159.1">
    <property type="nucleotide sequence ID" value="NZ_JACCKB010000003.1"/>
</dbReference>
<reference evidence="1 2" key="1">
    <citation type="submission" date="2020-07" db="EMBL/GenBank/DDBJ databases">
        <title>Endozoicomonas sp. nov., isolated from sediment.</title>
        <authorList>
            <person name="Gu T."/>
        </authorList>
    </citation>
    <scope>NUCLEOTIDE SEQUENCE [LARGE SCALE GENOMIC DNA]</scope>
    <source>
        <strain evidence="1 2">SM1973</strain>
    </source>
</reference>
<dbReference type="EMBL" id="JACCKB010000003">
    <property type="protein sequence ID" value="NYZ65137.1"/>
    <property type="molecule type" value="Genomic_DNA"/>
</dbReference>
<sequence length="50" mass="5286">MKLPTQAKNIDRSNRVAEAKAAGVNPAFWGSAFKNILKKAGQGALQGIMS</sequence>
<organism evidence="1 2">
    <name type="scientific">Spartinivicinus marinus</name>
    <dbReference type="NCBI Taxonomy" id="2994442"/>
    <lineage>
        <taxon>Bacteria</taxon>
        <taxon>Pseudomonadati</taxon>
        <taxon>Pseudomonadota</taxon>
        <taxon>Gammaproteobacteria</taxon>
        <taxon>Oceanospirillales</taxon>
        <taxon>Zooshikellaceae</taxon>
        <taxon>Spartinivicinus</taxon>
    </lineage>
</organism>
<comment type="caution">
    <text evidence="1">The sequence shown here is derived from an EMBL/GenBank/DDBJ whole genome shotgun (WGS) entry which is preliminary data.</text>
</comment>
<accession>A0A853I6E6</accession>
<name>A0A853I6E6_9GAMM</name>
<evidence type="ECO:0000313" key="1">
    <source>
        <dbReference type="EMBL" id="NYZ65137.1"/>
    </source>
</evidence>